<dbReference type="InterPro" id="IPR018711">
    <property type="entry name" value="NAGPA"/>
</dbReference>
<reference evidence="2 3" key="1">
    <citation type="submission" date="2018-09" db="EMBL/GenBank/DDBJ databases">
        <authorList>
            <person name="Zhu H."/>
        </authorList>
    </citation>
    <scope>NUCLEOTIDE SEQUENCE [LARGE SCALE GENOMIC DNA]</scope>
    <source>
        <strain evidence="2 3">K2W22B-5</strain>
    </source>
</reference>
<organism evidence="2 3">
    <name type="scientific">Azospirillum cavernae</name>
    <dbReference type="NCBI Taxonomy" id="2320860"/>
    <lineage>
        <taxon>Bacteria</taxon>
        <taxon>Pseudomonadati</taxon>
        <taxon>Pseudomonadota</taxon>
        <taxon>Alphaproteobacteria</taxon>
        <taxon>Rhodospirillales</taxon>
        <taxon>Azospirillaceae</taxon>
        <taxon>Azospirillum</taxon>
    </lineage>
</organism>
<evidence type="ECO:0000313" key="2">
    <source>
        <dbReference type="EMBL" id="RJF81428.1"/>
    </source>
</evidence>
<protein>
    <recommendedName>
        <fullName evidence="1">Phosphodiester glycosidase domain-containing protein</fullName>
    </recommendedName>
</protein>
<feature type="domain" description="Phosphodiester glycosidase" evidence="1">
    <location>
        <begin position="137"/>
        <end position="276"/>
    </location>
</feature>
<comment type="caution">
    <text evidence="2">The sequence shown here is derived from an EMBL/GenBank/DDBJ whole genome shotgun (WGS) entry which is preliminary data.</text>
</comment>
<evidence type="ECO:0000259" key="1">
    <source>
        <dbReference type="Pfam" id="PF09992"/>
    </source>
</evidence>
<evidence type="ECO:0000313" key="3">
    <source>
        <dbReference type="Proteomes" id="UP000283458"/>
    </source>
</evidence>
<gene>
    <name evidence="2" type="ORF">D3877_14795</name>
</gene>
<dbReference type="Pfam" id="PF09992">
    <property type="entry name" value="NAGPA"/>
    <property type="match status" value="1"/>
</dbReference>
<dbReference type="Proteomes" id="UP000283458">
    <property type="component" value="Unassembled WGS sequence"/>
</dbReference>
<proteinExistence type="predicted"/>
<sequence>MRLLRGRWLKRSTAVVSAILVLLLLLVGVYAYGGLYGINVLLRRGGSYWVSVTEDDPRLSASMRLALQAKTLTVTAGDFKWREIRPGFDVAELPVLAEGVSVDHLLLARVEPSRFRFIVRNAPTADRELTDWMDMLGAVAVINGSYYSRRGLPDTPFISDGLALGPQDYDARHGAFVSMSGKATIEDLAGKTWRDVLRDADDAMVSYPILIDAEGRSRVNGDSRWLANRSFIALDRSGRIILGTTKDAFFSLERLASFLKNAPLDLTMALNLDGGPVACQGIALDDFRRDFCGEWELAVRDEQLKLLTGGFGRRRWALPIILAVLPK</sequence>
<name>A0A418VW90_9PROT</name>
<dbReference type="AlphaFoldDB" id="A0A418VW90"/>
<accession>A0A418VW90</accession>
<keyword evidence="3" id="KW-1185">Reference proteome</keyword>
<dbReference type="EMBL" id="QYUL01000002">
    <property type="protein sequence ID" value="RJF81428.1"/>
    <property type="molecule type" value="Genomic_DNA"/>
</dbReference>